<organism evidence="2 3">
    <name type="scientific">Zootermopsis nevadensis</name>
    <name type="common">Dampwood termite</name>
    <dbReference type="NCBI Taxonomy" id="136037"/>
    <lineage>
        <taxon>Eukaryota</taxon>
        <taxon>Metazoa</taxon>
        <taxon>Ecdysozoa</taxon>
        <taxon>Arthropoda</taxon>
        <taxon>Hexapoda</taxon>
        <taxon>Insecta</taxon>
        <taxon>Pterygota</taxon>
        <taxon>Neoptera</taxon>
        <taxon>Polyneoptera</taxon>
        <taxon>Dictyoptera</taxon>
        <taxon>Blattodea</taxon>
        <taxon>Blattoidea</taxon>
        <taxon>Termitoidae</taxon>
        <taxon>Termopsidae</taxon>
        <taxon>Zootermopsis</taxon>
    </lineage>
</organism>
<feature type="signal peptide" evidence="1">
    <location>
        <begin position="1"/>
        <end position="28"/>
    </location>
</feature>
<dbReference type="InParanoid" id="A0A067RGT5"/>
<gene>
    <name evidence="2" type="ORF">L798_02142</name>
</gene>
<sequence length="91" mass="10424">MDALPNTIYLLVHLCSVVVTLLTSSGNSERHSAWMPSSNTGNFSQTFVSLPRQFLGMPTRPHTFVTFSFCDPNNINHLIRTKYLGYRYWLL</sequence>
<name>A0A067RGT5_ZOONE</name>
<dbReference type="AlphaFoldDB" id="A0A067RGT5"/>
<evidence type="ECO:0000313" key="2">
    <source>
        <dbReference type="EMBL" id="KDR22987.1"/>
    </source>
</evidence>
<proteinExistence type="predicted"/>
<feature type="chain" id="PRO_5001648566" description="Secreted protein" evidence="1">
    <location>
        <begin position="29"/>
        <end position="91"/>
    </location>
</feature>
<evidence type="ECO:0000313" key="3">
    <source>
        <dbReference type="Proteomes" id="UP000027135"/>
    </source>
</evidence>
<protein>
    <recommendedName>
        <fullName evidence="4">Secreted protein</fullName>
    </recommendedName>
</protein>
<dbReference type="EMBL" id="KK852478">
    <property type="protein sequence ID" value="KDR22987.1"/>
    <property type="molecule type" value="Genomic_DNA"/>
</dbReference>
<keyword evidence="1" id="KW-0732">Signal</keyword>
<keyword evidence="3" id="KW-1185">Reference proteome</keyword>
<reference evidence="2 3" key="1">
    <citation type="journal article" date="2014" name="Nat. Commun.">
        <title>Molecular traces of alternative social organization in a termite genome.</title>
        <authorList>
            <person name="Terrapon N."/>
            <person name="Li C."/>
            <person name="Robertson H.M."/>
            <person name="Ji L."/>
            <person name="Meng X."/>
            <person name="Booth W."/>
            <person name="Chen Z."/>
            <person name="Childers C.P."/>
            <person name="Glastad K.M."/>
            <person name="Gokhale K."/>
            <person name="Gowin J."/>
            <person name="Gronenberg W."/>
            <person name="Hermansen R.A."/>
            <person name="Hu H."/>
            <person name="Hunt B.G."/>
            <person name="Huylmans A.K."/>
            <person name="Khalil S.M."/>
            <person name="Mitchell R.D."/>
            <person name="Munoz-Torres M.C."/>
            <person name="Mustard J.A."/>
            <person name="Pan H."/>
            <person name="Reese J.T."/>
            <person name="Scharf M.E."/>
            <person name="Sun F."/>
            <person name="Vogel H."/>
            <person name="Xiao J."/>
            <person name="Yang W."/>
            <person name="Yang Z."/>
            <person name="Yang Z."/>
            <person name="Zhou J."/>
            <person name="Zhu J."/>
            <person name="Brent C.S."/>
            <person name="Elsik C.G."/>
            <person name="Goodisman M.A."/>
            <person name="Liberles D.A."/>
            <person name="Roe R.M."/>
            <person name="Vargo E.L."/>
            <person name="Vilcinskas A."/>
            <person name="Wang J."/>
            <person name="Bornberg-Bauer E."/>
            <person name="Korb J."/>
            <person name="Zhang G."/>
            <person name="Liebig J."/>
        </authorList>
    </citation>
    <scope>NUCLEOTIDE SEQUENCE [LARGE SCALE GENOMIC DNA]</scope>
    <source>
        <tissue evidence="2">Whole organism</tissue>
    </source>
</reference>
<evidence type="ECO:0000256" key="1">
    <source>
        <dbReference type="SAM" id="SignalP"/>
    </source>
</evidence>
<evidence type="ECO:0008006" key="4">
    <source>
        <dbReference type="Google" id="ProtNLM"/>
    </source>
</evidence>
<dbReference type="eggNOG" id="ENOG502T20Q">
    <property type="taxonomic scope" value="Eukaryota"/>
</dbReference>
<accession>A0A067RGT5</accession>
<dbReference type="Proteomes" id="UP000027135">
    <property type="component" value="Unassembled WGS sequence"/>
</dbReference>